<dbReference type="PANTHER" id="PTHR24149:SF14">
    <property type="entry name" value="ANKYRIN REPEAT DOMAIN 12"/>
    <property type="match status" value="1"/>
</dbReference>
<dbReference type="PROSITE" id="PS50297">
    <property type="entry name" value="ANK_REP_REGION"/>
    <property type="match status" value="2"/>
</dbReference>
<evidence type="ECO:0000259" key="3">
    <source>
        <dbReference type="Pfam" id="PF24513"/>
    </source>
</evidence>
<feature type="compositionally biased region" description="Basic and acidic residues" evidence="2">
    <location>
        <begin position="1027"/>
        <end position="1195"/>
    </location>
</feature>
<dbReference type="GO" id="GO:0005654">
    <property type="term" value="C:nucleoplasm"/>
    <property type="evidence" value="ECO:0007669"/>
    <property type="project" value="TreeGrafter"/>
</dbReference>
<feature type="compositionally biased region" description="Polar residues" evidence="2">
    <location>
        <begin position="531"/>
        <end position="543"/>
    </location>
</feature>
<dbReference type="Pfam" id="PF12796">
    <property type="entry name" value="Ank_2"/>
    <property type="match status" value="1"/>
</dbReference>
<feature type="region of interest" description="Disordered" evidence="2">
    <location>
        <begin position="1519"/>
        <end position="1550"/>
    </location>
</feature>
<evidence type="ECO:0000256" key="2">
    <source>
        <dbReference type="SAM" id="MobiDB-lite"/>
    </source>
</evidence>
<feature type="repeat" description="ANK" evidence="1">
    <location>
        <begin position="456"/>
        <end position="488"/>
    </location>
</feature>
<proteinExistence type="predicted"/>
<feature type="compositionally biased region" description="Basic and acidic residues" evidence="2">
    <location>
        <begin position="1541"/>
        <end position="1550"/>
    </location>
</feature>
<dbReference type="SMART" id="SM00248">
    <property type="entry name" value="ANK"/>
    <property type="match status" value="5"/>
</dbReference>
<keyword evidence="6" id="KW-1185">Reference proteome</keyword>
<dbReference type="InterPro" id="IPR056485">
    <property type="entry name" value="ARM_KRIT1"/>
</dbReference>
<dbReference type="PANTHER" id="PTHR24149">
    <property type="entry name" value="ANKYRIN REPEAT DOMAIN-CONTAINING PROTEIN 12"/>
    <property type="match status" value="1"/>
</dbReference>
<feature type="domain" description="KRIT1 ARM-repeats" evidence="4">
    <location>
        <begin position="560"/>
        <end position="707"/>
    </location>
</feature>
<feature type="repeat" description="ANK" evidence="1">
    <location>
        <begin position="423"/>
        <end position="455"/>
    </location>
</feature>
<feature type="compositionally biased region" description="Basic and acidic residues" evidence="2">
    <location>
        <begin position="169"/>
        <end position="181"/>
    </location>
</feature>
<feature type="region of interest" description="Disordered" evidence="2">
    <location>
        <begin position="1"/>
        <end position="365"/>
    </location>
</feature>
<comment type="caution">
    <text evidence="5">The sequence shown here is derived from an EMBL/GenBank/DDBJ whole genome shotgun (WGS) entry which is preliminary data.</text>
</comment>
<dbReference type="Pfam" id="PF24521">
    <property type="entry name" value="Ank_KRIT1"/>
    <property type="match status" value="1"/>
</dbReference>
<feature type="compositionally biased region" description="Basic and acidic residues" evidence="2">
    <location>
        <begin position="137"/>
        <end position="146"/>
    </location>
</feature>
<feature type="domain" description="DUF7593" evidence="3">
    <location>
        <begin position="1222"/>
        <end position="1361"/>
    </location>
</feature>
<accession>A0A4Q4TVE1</accession>
<dbReference type="Gene3D" id="1.25.40.20">
    <property type="entry name" value="Ankyrin repeat-containing domain"/>
    <property type="match status" value="2"/>
</dbReference>
<keyword evidence="1" id="KW-0040">ANK repeat</keyword>
<dbReference type="PROSITE" id="PS50088">
    <property type="entry name" value="ANK_REPEAT"/>
    <property type="match status" value="2"/>
</dbReference>
<evidence type="ECO:0000259" key="4">
    <source>
        <dbReference type="Pfam" id="PF24521"/>
    </source>
</evidence>
<dbReference type="InterPro" id="IPR053210">
    <property type="entry name" value="ANKRD12"/>
</dbReference>
<dbReference type="Pfam" id="PF24513">
    <property type="entry name" value="DUF7593"/>
    <property type="match status" value="1"/>
</dbReference>
<feature type="compositionally biased region" description="Low complexity" evidence="2">
    <location>
        <begin position="34"/>
        <end position="56"/>
    </location>
</feature>
<feature type="compositionally biased region" description="Gly residues" evidence="2">
    <location>
        <begin position="147"/>
        <end position="156"/>
    </location>
</feature>
<dbReference type="STRING" id="155417.A0A4Q4TVE1"/>
<feature type="compositionally biased region" description="Polar residues" evidence="2">
    <location>
        <begin position="341"/>
        <end position="351"/>
    </location>
</feature>
<feature type="compositionally biased region" description="Polar residues" evidence="2">
    <location>
        <begin position="314"/>
        <end position="328"/>
    </location>
</feature>
<sequence length="1550" mass="174303">MDAQNAVEPASTKQPAPASPKRGADESSHDAKSNINTTTTNTTVIPAAPAPAANNIKSHVNEHASITGRDASRPAANPSYTCGDSEAGPDQHSDAETIVLPGKGGISPSKPRQGKVIKHEDKSDGEVDDALPTFKKSSKDGRDGERNGNGNGGPTGGDEVSSNLPRKNRLLEHEQLPRSKDNSSGLSSAPPSPPSHHRGNGTQQSSHRRRRSGDAYSESGSESSKPRSQGRAALKDKSKSIDRVLPGKRKAPKAESDDEGESRKPRRPRASDATVEATRERENKSSSSSRQHHDKQSSRNRSASPQERSHRRSLSTQLSAQSPANGLSSKKRRVPAPLQSADYNSDDSSAGGSPHPRSSKLKNIATPLTGDSTISPARMAPHKKHVDNHGQTLFAKACAKGEYETAKRRLAERPEDLNFADYAGNTPLQVAALNGHEDIVKLLIEAGCKLDCRNSDKDTPLLDAVENGHLGVVKLLLEAGVNPRKADAEGHEPLDKVPDDLENAEEIRAALREAKEKMGELRRTSEDHQIQDVQQDTVSSHGTESPRRSPTAPAGQRRGGTVRATKTSNHLLYMSLDEKTLRQAAARGDEETVTRVLLVREGCNDPEALVNAARGGHDVVMELLLALGQADPDPSPVSGLPAQYSTPMLAAIGQENTKCIKLLLDQTDFDPTRRFKGETYHEIARRREGPMWKEEEHMLKEAYDARKKGPKSSSKIKSPARRDRETETESRRTARNSDGNRPARRGPSSPSREVEAAKRHGPSKVSGSPKEKRRSSSFGNDEQVSPKRGPGRPKKEDRVASDREHSPVTTKSAPGKSKRAESDLMAGSSDGEAVKPRRKLISGKDLKGEREKQRRASLASNNSAPDRADSRNDESVEKSRSDRLSEKYHDRTKALKRDESRDRLTVVDNSSKRHRPSVSPSRYEPGDKEDSEAPVKRRKLDSDGRERRHLQASSPEHKHKRDHSREPPKRAKPQEGERKEPSKIKRSDRDRREFETSSPSEKASITVFSEKPDIEMQDAPLVASSENNRDQIEKERKEIERREAENREAEKRAAEKRAAEKREAEKREAEKREAEHAAEEARKQEDERQRREQEAKRREEEERRQREAAEKRRLEEEEQKRLQAEEKRRREEEEKTRLEEERRQKEELERRRLEEEKRREEEEHARRREQEEKDRRIKEAAEEARRLREEEERKERDRKRAAREAEREAEMQRMRLEQERIRLSKLPPLLRWLEGCPNPKQTEVAKLFAIAQGVRYDTIKPEATGTAEGREQWLLNTQVALLLDTGWEKIKVSNVAKRVIWRLESDRYALTQGKLYDLGRQLPDDYYGGDPSTVGYQRLEHLRAEASKLFFETDMWFVKVSLQSHIPRPVRELTIAKASDFLYIVPTVPHLRDVKISIDYREIPEDESALATFSAPSKWKQDPDAASRGPFAPRYKYYVNGQLVGEDRPKPYTPSRDPFPEHRVPRRGGLVAVTTDESDYARLCIEQGLSHLLTEQQKQSVLNGAHLTPRSLASTEHADYNDANISPTSRSPRFPQVNGVKDAHDSPKAD</sequence>
<organism evidence="5 6">
    <name type="scientific">Monosporascus ibericus</name>
    <dbReference type="NCBI Taxonomy" id="155417"/>
    <lineage>
        <taxon>Eukaryota</taxon>
        <taxon>Fungi</taxon>
        <taxon>Dikarya</taxon>
        <taxon>Ascomycota</taxon>
        <taxon>Pezizomycotina</taxon>
        <taxon>Sordariomycetes</taxon>
        <taxon>Xylariomycetidae</taxon>
        <taxon>Xylariales</taxon>
        <taxon>Xylariales incertae sedis</taxon>
        <taxon>Monosporascus</taxon>
    </lineage>
</organism>
<feature type="compositionally biased region" description="Basic and acidic residues" evidence="2">
    <location>
        <begin position="793"/>
        <end position="806"/>
    </location>
</feature>
<feature type="region of interest" description="Disordered" evidence="2">
    <location>
        <begin position="517"/>
        <end position="568"/>
    </location>
</feature>
<dbReference type="InterPro" id="IPR002110">
    <property type="entry name" value="Ankyrin_rpt"/>
</dbReference>
<feature type="compositionally biased region" description="Basic and acidic residues" evidence="2">
    <location>
        <begin position="866"/>
        <end position="905"/>
    </location>
</feature>
<reference evidence="5 6" key="1">
    <citation type="submission" date="2018-06" db="EMBL/GenBank/DDBJ databases">
        <title>Complete Genomes of Monosporascus.</title>
        <authorList>
            <person name="Robinson A.J."/>
            <person name="Natvig D.O."/>
        </authorList>
    </citation>
    <scope>NUCLEOTIDE SEQUENCE [LARGE SCALE GENOMIC DNA]</scope>
    <source>
        <strain evidence="5 6">CBS 110550</strain>
    </source>
</reference>
<dbReference type="Proteomes" id="UP000293360">
    <property type="component" value="Unassembled WGS sequence"/>
</dbReference>
<protein>
    <submittedName>
        <fullName evidence="5">Uncharacterized protein</fullName>
    </submittedName>
</protein>
<evidence type="ECO:0000256" key="1">
    <source>
        <dbReference type="PROSITE-ProRule" id="PRU00023"/>
    </source>
</evidence>
<feature type="compositionally biased region" description="Polar residues" evidence="2">
    <location>
        <begin position="996"/>
        <end position="1007"/>
    </location>
</feature>
<evidence type="ECO:0000313" key="5">
    <source>
        <dbReference type="EMBL" id="RYP09523.1"/>
    </source>
</evidence>
<evidence type="ECO:0000313" key="6">
    <source>
        <dbReference type="Proteomes" id="UP000293360"/>
    </source>
</evidence>
<dbReference type="InterPro" id="IPR056015">
    <property type="entry name" value="DUF7593"/>
</dbReference>
<feature type="region of interest" description="Disordered" evidence="2">
    <location>
        <begin position="702"/>
        <end position="1208"/>
    </location>
</feature>
<feature type="compositionally biased region" description="Basic and acidic residues" evidence="2">
    <location>
        <begin position="22"/>
        <end position="32"/>
    </location>
</feature>
<feature type="compositionally biased region" description="Basic and acidic residues" evidence="2">
    <location>
        <begin position="842"/>
        <end position="854"/>
    </location>
</feature>
<name>A0A4Q4TVE1_9PEZI</name>
<dbReference type="SUPFAM" id="SSF48403">
    <property type="entry name" value="Ankyrin repeat"/>
    <property type="match status" value="1"/>
</dbReference>
<feature type="compositionally biased region" description="Basic and acidic residues" evidence="2">
    <location>
        <begin position="720"/>
        <end position="732"/>
    </location>
</feature>
<feature type="compositionally biased region" description="Basic and acidic residues" evidence="2">
    <location>
        <begin position="517"/>
        <end position="530"/>
    </location>
</feature>
<dbReference type="InterPro" id="IPR036770">
    <property type="entry name" value="Ankyrin_rpt-contain_sf"/>
</dbReference>
<feature type="compositionally biased region" description="Basic and acidic residues" evidence="2">
    <location>
        <begin position="233"/>
        <end position="242"/>
    </location>
</feature>
<dbReference type="OrthoDB" id="194358at2759"/>
<feature type="compositionally biased region" description="Basic and acidic residues" evidence="2">
    <location>
        <begin position="963"/>
        <end position="995"/>
    </location>
</feature>
<gene>
    <name evidence="5" type="ORF">DL764_001208</name>
</gene>
<feature type="compositionally biased region" description="Basic and acidic residues" evidence="2">
    <location>
        <begin position="924"/>
        <end position="946"/>
    </location>
</feature>
<dbReference type="EMBL" id="QJNU01000034">
    <property type="protein sequence ID" value="RYP09523.1"/>
    <property type="molecule type" value="Genomic_DNA"/>
</dbReference>